<accession>A0ABV4WRG5</accession>
<dbReference type="EMBL" id="JBHFNT010000218">
    <property type="protein sequence ID" value="MFB2837682.1"/>
    <property type="molecule type" value="Genomic_DNA"/>
</dbReference>
<dbReference type="Gene3D" id="3.90.1570.10">
    <property type="entry name" value="tt1808, chain A"/>
    <property type="match status" value="1"/>
</dbReference>
<dbReference type="InterPro" id="IPR012296">
    <property type="entry name" value="Nuclease_put_TT1808"/>
</dbReference>
<gene>
    <name evidence="3" type="ORF">ACE1CA_24395</name>
</gene>
<evidence type="ECO:0000313" key="3">
    <source>
        <dbReference type="EMBL" id="MFB2837682.1"/>
    </source>
</evidence>
<feature type="domain" description="Putative restriction endonuclease" evidence="2">
    <location>
        <begin position="29"/>
        <end position="177"/>
    </location>
</feature>
<dbReference type="Pfam" id="PF05685">
    <property type="entry name" value="Uma2"/>
    <property type="match status" value="1"/>
</dbReference>
<dbReference type="PANTHER" id="PTHR33352">
    <property type="entry name" value="SLR1095 PROTEIN"/>
    <property type="match status" value="1"/>
</dbReference>
<name>A0ABV4WRG5_9CYAN</name>
<dbReference type="GO" id="GO:0004519">
    <property type="term" value="F:endonuclease activity"/>
    <property type="evidence" value="ECO:0007669"/>
    <property type="project" value="UniProtKB-KW"/>
</dbReference>
<proteinExistence type="predicted"/>
<evidence type="ECO:0000256" key="1">
    <source>
        <dbReference type="SAM" id="Coils"/>
    </source>
</evidence>
<dbReference type="InterPro" id="IPR011335">
    <property type="entry name" value="Restrct_endonuc-II-like"/>
</dbReference>
<dbReference type="InterPro" id="IPR008538">
    <property type="entry name" value="Uma2"/>
</dbReference>
<dbReference type="RefSeq" id="WP_413280020.1">
    <property type="nucleotide sequence ID" value="NZ_JBHFNT010000218.1"/>
</dbReference>
<keyword evidence="1" id="KW-0175">Coiled coil</keyword>
<keyword evidence="3" id="KW-0540">Nuclease</keyword>
<sequence>MSLAKDIDSLENVAEEIVVPPTDLWSEEPPLESDRHREQMDLLINCLNWWWRDRTDFYVSGNLTIYYSPEQIKTQDFRGPDFFVVLGTERRPRKSWVVWGENGRYPNLIVELLSQSTAAIDRGLKKQIYQDIFRTPDYFLFDPETLELAGFHLLDGQYQELIANEKGWLWSQQLELYLGIYQGKLRFFTNDEQLVLTEGEDERRQKELAEQKADRLAAKLRELGVDPDDL</sequence>
<comment type="caution">
    <text evidence="3">The sequence shown here is derived from an EMBL/GenBank/DDBJ whole genome shotgun (WGS) entry which is preliminary data.</text>
</comment>
<reference evidence="3 4" key="1">
    <citation type="submission" date="2024-09" db="EMBL/GenBank/DDBJ databases">
        <title>Floridaenema gen nov. (Aerosakkonemataceae, Aerosakkonematales ord. nov., Cyanobacteria) from benthic tropical and subtropical fresh waters, with the description of four new species.</title>
        <authorList>
            <person name="Moretto J.A."/>
            <person name="Berthold D.E."/>
            <person name="Lefler F.W."/>
            <person name="Huang I.-S."/>
            <person name="Laughinghouse H. IV."/>
        </authorList>
    </citation>
    <scope>NUCLEOTIDE SEQUENCE [LARGE SCALE GENOMIC DNA]</scope>
    <source>
        <strain evidence="3 4">BLCC-F167</strain>
    </source>
</reference>
<keyword evidence="3" id="KW-0378">Hydrolase</keyword>
<keyword evidence="3" id="KW-0255">Endonuclease</keyword>
<protein>
    <submittedName>
        <fullName evidence="3">Uma2 family endonuclease</fullName>
    </submittedName>
</protein>
<evidence type="ECO:0000313" key="4">
    <source>
        <dbReference type="Proteomes" id="UP001576780"/>
    </source>
</evidence>
<dbReference type="PANTHER" id="PTHR33352:SF3">
    <property type="entry name" value="SLR1612 PROTEIN"/>
    <property type="match status" value="1"/>
</dbReference>
<dbReference type="CDD" id="cd06260">
    <property type="entry name" value="DUF820-like"/>
    <property type="match status" value="1"/>
</dbReference>
<evidence type="ECO:0000259" key="2">
    <source>
        <dbReference type="Pfam" id="PF05685"/>
    </source>
</evidence>
<dbReference type="Proteomes" id="UP001576780">
    <property type="component" value="Unassembled WGS sequence"/>
</dbReference>
<keyword evidence="4" id="KW-1185">Reference proteome</keyword>
<dbReference type="SUPFAM" id="SSF52980">
    <property type="entry name" value="Restriction endonuclease-like"/>
    <property type="match status" value="1"/>
</dbReference>
<feature type="coiled-coil region" evidence="1">
    <location>
        <begin position="199"/>
        <end position="226"/>
    </location>
</feature>
<organism evidence="3 4">
    <name type="scientific">Floridaenema evergladense BLCC-F167</name>
    <dbReference type="NCBI Taxonomy" id="3153639"/>
    <lineage>
        <taxon>Bacteria</taxon>
        <taxon>Bacillati</taxon>
        <taxon>Cyanobacteriota</taxon>
        <taxon>Cyanophyceae</taxon>
        <taxon>Oscillatoriophycideae</taxon>
        <taxon>Aerosakkonematales</taxon>
        <taxon>Aerosakkonemataceae</taxon>
        <taxon>Floridanema</taxon>
        <taxon>Floridanema evergladense</taxon>
    </lineage>
</organism>